<evidence type="ECO:0000256" key="12">
    <source>
        <dbReference type="ARBA" id="ARBA00023224"/>
    </source>
</evidence>
<evidence type="ECO:0000256" key="6">
    <source>
        <dbReference type="ARBA" id="ARBA00022989"/>
    </source>
</evidence>
<dbReference type="SUPFAM" id="SSF81321">
    <property type="entry name" value="Family A G protein-coupled receptor-like"/>
    <property type="match status" value="1"/>
</dbReference>
<accession>A0A8J6E5S6</accession>
<evidence type="ECO:0000256" key="4">
    <source>
        <dbReference type="ARBA" id="ARBA00022692"/>
    </source>
</evidence>
<evidence type="ECO:0000256" key="5">
    <source>
        <dbReference type="ARBA" id="ARBA00022725"/>
    </source>
</evidence>
<keyword evidence="9" id="KW-1015">Disulfide bond</keyword>
<comment type="subcellular location">
    <subcellularLocation>
        <location evidence="1 14">Cell membrane</location>
        <topology evidence="1 14">Multi-pass membrane protein</topology>
    </subcellularLocation>
</comment>
<evidence type="ECO:0000256" key="14">
    <source>
        <dbReference type="RuleBase" id="RU363047"/>
    </source>
</evidence>
<feature type="transmembrane region" description="Helical" evidence="14">
    <location>
        <begin position="232"/>
        <end position="255"/>
    </location>
</feature>
<organism evidence="16 17">
    <name type="scientific">Eleutherodactylus coqui</name>
    <name type="common">Puerto Rican coqui</name>
    <dbReference type="NCBI Taxonomy" id="57060"/>
    <lineage>
        <taxon>Eukaryota</taxon>
        <taxon>Metazoa</taxon>
        <taxon>Chordata</taxon>
        <taxon>Craniata</taxon>
        <taxon>Vertebrata</taxon>
        <taxon>Euteleostomi</taxon>
        <taxon>Amphibia</taxon>
        <taxon>Batrachia</taxon>
        <taxon>Anura</taxon>
        <taxon>Neobatrachia</taxon>
        <taxon>Hyloidea</taxon>
        <taxon>Eleutherodactylidae</taxon>
        <taxon>Eleutherodactylinae</taxon>
        <taxon>Eleutherodactylus</taxon>
        <taxon>Eleutherodactylus</taxon>
    </lineage>
</organism>
<dbReference type="GO" id="GO:0004930">
    <property type="term" value="F:G protein-coupled receptor activity"/>
    <property type="evidence" value="ECO:0007669"/>
    <property type="project" value="UniProtKB-KW"/>
</dbReference>
<comment type="caution">
    <text evidence="16">The sequence shown here is derived from an EMBL/GenBank/DDBJ whole genome shotgun (WGS) entry which is preliminary data.</text>
</comment>
<dbReference type="InterPro" id="IPR017452">
    <property type="entry name" value="GPCR_Rhodpsn_7TM"/>
</dbReference>
<gene>
    <name evidence="16" type="ORF">GDO78_018535</name>
</gene>
<keyword evidence="7 13" id="KW-0297">G-protein coupled receptor</keyword>
<keyword evidence="12 13" id="KW-0807">Transducer</keyword>
<dbReference type="PANTHER" id="PTHR24242">
    <property type="entry name" value="G-PROTEIN COUPLED RECEPTOR"/>
    <property type="match status" value="1"/>
</dbReference>
<evidence type="ECO:0000256" key="11">
    <source>
        <dbReference type="ARBA" id="ARBA00023180"/>
    </source>
</evidence>
<dbReference type="Proteomes" id="UP000770717">
    <property type="component" value="Unassembled WGS sequence"/>
</dbReference>
<feature type="domain" description="G-protein coupled receptors family 1 profile" evidence="15">
    <location>
        <begin position="35"/>
        <end position="284"/>
    </location>
</feature>
<protein>
    <recommendedName>
        <fullName evidence="14">Olfactory receptor</fullName>
    </recommendedName>
</protein>
<dbReference type="InterPro" id="IPR000276">
    <property type="entry name" value="GPCR_Rhodpsn"/>
</dbReference>
<proteinExistence type="inferred from homology"/>
<feature type="transmembrane region" description="Helical" evidence="14">
    <location>
        <begin position="53"/>
        <end position="74"/>
    </location>
</feature>
<dbReference type="GO" id="GO:0004984">
    <property type="term" value="F:olfactory receptor activity"/>
    <property type="evidence" value="ECO:0007669"/>
    <property type="project" value="InterPro"/>
</dbReference>
<feature type="non-terminal residue" evidence="16">
    <location>
        <position position="299"/>
    </location>
</feature>
<dbReference type="OrthoDB" id="9447100at2759"/>
<feature type="transmembrane region" description="Helical" evidence="14">
    <location>
        <begin position="194"/>
        <end position="220"/>
    </location>
</feature>
<dbReference type="Gene3D" id="1.20.1070.10">
    <property type="entry name" value="Rhodopsin 7-helix transmembrane proteins"/>
    <property type="match status" value="1"/>
</dbReference>
<keyword evidence="8 14" id="KW-0472">Membrane</keyword>
<keyword evidence="5 14" id="KW-0552">Olfaction</keyword>
<keyword evidence="17" id="KW-1185">Reference proteome</keyword>
<dbReference type="InterPro" id="IPR050939">
    <property type="entry name" value="Olfactory_GPCR1"/>
</dbReference>
<dbReference type="FunFam" id="1.20.1070.10:FF:000001">
    <property type="entry name" value="Olfactory receptor"/>
    <property type="match status" value="1"/>
</dbReference>
<dbReference type="AlphaFoldDB" id="A0A8J6E5S6"/>
<evidence type="ECO:0000256" key="1">
    <source>
        <dbReference type="ARBA" id="ARBA00004651"/>
    </source>
</evidence>
<evidence type="ECO:0000256" key="10">
    <source>
        <dbReference type="ARBA" id="ARBA00023170"/>
    </source>
</evidence>
<dbReference type="Pfam" id="PF13853">
    <property type="entry name" value="7tm_4"/>
    <property type="match status" value="1"/>
</dbReference>
<evidence type="ECO:0000256" key="8">
    <source>
        <dbReference type="ARBA" id="ARBA00023136"/>
    </source>
</evidence>
<dbReference type="PROSITE" id="PS50262">
    <property type="entry name" value="G_PROTEIN_RECEP_F1_2"/>
    <property type="match status" value="1"/>
</dbReference>
<evidence type="ECO:0000256" key="13">
    <source>
        <dbReference type="RuleBase" id="RU000688"/>
    </source>
</evidence>
<keyword evidence="10 13" id="KW-0675">Receptor</keyword>
<feature type="transmembrane region" description="Helical" evidence="14">
    <location>
        <begin position="86"/>
        <end position="114"/>
    </location>
</feature>
<comment type="similarity">
    <text evidence="13">Belongs to the G-protein coupled receptor 1 family.</text>
</comment>
<keyword evidence="6 14" id="KW-1133">Transmembrane helix</keyword>
<evidence type="ECO:0000313" key="16">
    <source>
        <dbReference type="EMBL" id="KAG9460977.1"/>
    </source>
</evidence>
<feature type="transmembrane region" description="Helical" evidence="14">
    <location>
        <begin position="267"/>
        <end position="286"/>
    </location>
</feature>
<evidence type="ECO:0000256" key="2">
    <source>
        <dbReference type="ARBA" id="ARBA00022475"/>
    </source>
</evidence>
<feature type="non-terminal residue" evidence="16">
    <location>
        <position position="1"/>
    </location>
</feature>
<feature type="transmembrane region" description="Helical" evidence="14">
    <location>
        <begin position="126"/>
        <end position="144"/>
    </location>
</feature>
<keyword evidence="3 14" id="KW-0716">Sensory transduction</keyword>
<dbReference type="PROSITE" id="PS00237">
    <property type="entry name" value="G_PROTEIN_RECEP_F1_1"/>
    <property type="match status" value="1"/>
</dbReference>
<sequence>NNITDFILIGFPTAPGLQYVLFTIFLIIYFLTVIENVAIIVTISMNSKLHKPMYYLLCSLSLLETIYITVTAPTLLNSFLTETNKIAFAACMAQLYIFISLASTEFALLAVMAFDRYVAICLPFRYTVIMNNYVCFQLAIGSWVTGFSISTVKVAYICRLHFCGSNIINHFFCDISPLLNLACGDITFIELLDFILAMVIIIIPLVVVIVSYICIIRAVLIMPNKQGRQKAFSTCASHLIVVIIFYTTTLFIYARPRKAAPFDRNKLVTTLYAVLTPLLNPVIYCLRNREVQQALKKLL</sequence>
<evidence type="ECO:0000259" key="15">
    <source>
        <dbReference type="PROSITE" id="PS50262"/>
    </source>
</evidence>
<keyword evidence="2 14" id="KW-1003">Cell membrane</keyword>
<feature type="transmembrane region" description="Helical" evidence="14">
    <location>
        <begin position="20"/>
        <end position="41"/>
    </location>
</feature>
<dbReference type="PRINTS" id="PR00237">
    <property type="entry name" value="GPCRRHODOPSN"/>
</dbReference>
<dbReference type="EMBL" id="WNTK01031882">
    <property type="protein sequence ID" value="KAG9460977.1"/>
    <property type="molecule type" value="Genomic_DNA"/>
</dbReference>
<evidence type="ECO:0000256" key="7">
    <source>
        <dbReference type="ARBA" id="ARBA00023040"/>
    </source>
</evidence>
<dbReference type="PANTHER" id="PTHR24242:SF359">
    <property type="entry name" value="ODORANT RECEPTOR-RELATED"/>
    <property type="match status" value="1"/>
</dbReference>
<dbReference type="PRINTS" id="PR00245">
    <property type="entry name" value="OLFACTORYR"/>
</dbReference>
<reference evidence="16" key="1">
    <citation type="thesis" date="2020" institute="ProQuest LLC" country="789 East Eisenhower Parkway, Ann Arbor, MI, USA">
        <title>Comparative Genomics and Chromosome Evolution.</title>
        <authorList>
            <person name="Mudd A.B."/>
        </authorList>
    </citation>
    <scope>NUCLEOTIDE SEQUENCE</scope>
    <source>
        <strain evidence="16">HN-11 Male</strain>
        <tissue evidence="16">Kidney and liver</tissue>
    </source>
</reference>
<keyword evidence="11" id="KW-0325">Glycoprotein</keyword>
<dbReference type="InterPro" id="IPR000725">
    <property type="entry name" value="Olfact_rcpt"/>
</dbReference>
<evidence type="ECO:0000256" key="3">
    <source>
        <dbReference type="ARBA" id="ARBA00022606"/>
    </source>
</evidence>
<name>A0A8J6E5S6_ELECQ</name>
<keyword evidence="4 13" id="KW-0812">Transmembrane</keyword>
<evidence type="ECO:0000313" key="17">
    <source>
        <dbReference type="Proteomes" id="UP000770717"/>
    </source>
</evidence>
<evidence type="ECO:0000256" key="9">
    <source>
        <dbReference type="ARBA" id="ARBA00023157"/>
    </source>
</evidence>
<dbReference type="GO" id="GO:0005886">
    <property type="term" value="C:plasma membrane"/>
    <property type="evidence" value="ECO:0007669"/>
    <property type="project" value="UniProtKB-SubCell"/>
</dbReference>